<evidence type="ECO:0000256" key="2">
    <source>
        <dbReference type="ARBA" id="ARBA00022723"/>
    </source>
</evidence>
<evidence type="ECO:0000313" key="5">
    <source>
        <dbReference type="EMBL" id="MPM04627.1"/>
    </source>
</evidence>
<reference evidence="5" key="1">
    <citation type="submission" date="2019-08" db="EMBL/GenBank/DDBJ databases">
        <authorList>
            <person name="Kucharzyk K."/>
            <person name="Murdoch R.W."/>
            <person name="Higgins S."/>
            <person name="Loffler F."/>
        </authorList>
    </citation>
    <scope>NUCLEOTIDE SEQUENCE</scope>
</reference>
<dbReference type="GO" id="GO:0046872">
    <property type="term" value="F:metal ion binding"/>
    <property type="evidence" value="ECO:0007669"/>
    <property type="project" value="UniProtKB-KW"/>
</dbReference>
<proteinExistence type="predicted"/>
<sequence length="114" mass="13059">MAYTEPYDAIDEKTRDISRAITSLREELEAVDWYNQRVNTSKDPELKGIMAHNRDEEIEHAVMTLEWLRRNMDGWDHELKTYLFTSGSVLEVEEGGAEESSAHASSLSIGDLKK</sequence>
<organism evidence="5">
    <name type="scientific">bioreactor metagenome</name>
    <dbReference type="NCBI Taxonomy" id="1076179"/>
    <lineage>
        <taxon>unclassified sequences</taxon>
        <taxon>metagenomes</taxon>
        <taxon>ecological metagenomes</taxon>
    </lineage>
</organism>
<keyword evidence="2" id="KW-0479">Metal-binding</keyword>
<gene>
    <name evidence="5" type="ORF">SDC9_50906</name>
</gene>
<dbReference type="AlphaFoldDB" id="A0A644WM22"/>
<dbReference type="Pfam" id="PF22277">
    <property type="entry name" value="EncFtn-like"/>
    <property type="match status" value="1"/>
</dbReference>
<protein>
    <submittedName>
        <fullName evidence="5">Uncharacterized protein</fullName>
    </submittedName>
</protein>
<feature type="region of interest" description="Disordered" evidence="4">
    <location>
        <begin position="94"/>
        <end position="114"/>
    </location>
</feature>
<keyword evidence="3" id="KW-0408">Iron</keyword>
<comment type="caution">
    <text evidence="5">The sequence shown here is derived from an EMBL/GenBank/DDBJ whole genome shotgun (WGS) entry which is preliminary data.</text>
</comment>
<dbReference type="InterPro" id="IPR054581">
    <property type="entry name" value="EncFtn-like"/>
</dbReference>
<evidence type="ECO:0000256" key="4">
    <source>
        <dbReference type="SAM" id="MobiDB-lite"/>
    </source>
</evidence>
<dbReference type="Gene3D" id="6.10.140.1960">
    <property type="match status" value="1"/>
</dbReference>
<dbReference type="InterPro" id="IPR009078">
    <property type="entry name" value="Ferritin-like_SF"/>
</dbReference>
<evidence type="ECO:0000256" key="1">
    <source>
        <dbReference type="ARBA" id="ARBA00022434"/>
    </source>
</evidence>
<feature type="compositionally biased region" description="Low complexity" evidence="4">
    <location>
        <begin position="98"/>
        <end position="108"/>
    </location>
</feature>
<name>A0A644WM22_9ZZZZ</name>
<dbReference type="GO" id="GO:0006879">
    <property type="term" value="P:intracellular iron ion homeostasis"/>
    <property type="evidence" value="ECO:0007669"/>
    <property type="project" value="UniProtKB-KW"/>
</dbReference>
<dbReference type="EMBL" id="VSSQ01001055">
    <property type="protein sequence ID" value="MPM04627.1"/>
    <property type="molecule type" value="Genomic_DNA"/>
</dbReference>
<dbReference type="NCBIfam" id="TIGR04535">
    <property type="entry name" value="ferrit_encaps"/>
    <property type="match status" value="1"/>
</dbReference>
<evidence type="ECO:0000256" key="3">
    <source>
        <dbReference type="ARBA" id="ARBA00023004"/>
    </source>
</evidence>
<dbReference type="SUPFAM" id="SSF47240">
    <property type="entry name" value="Ferritin-like"/>
    <property type="match status" value="1"/>
</dbReference>
<accession>A0A644WM22</accession>
<keyword evidence="1" id="KW-0409">Iron storage</keyword>
<dbReference type="InterPro" id="IPR030907">
    <property type="entry name" value="Ferrit_encaps"/>
</dbReference>
<dbReference type="GO" id="GO:0004322">
    <property type="term" value="F:ferroxidase activity"/>
    <property type="evidence" value="ECO:0007669"/>
    <property type="project" value="InterPro"/>
</dbReference>
<dbReference type="GO" id="GO:0140737">
    <property type="term" value="C:encapsulin nanocompartment"/>
    <property type="evidence" value="ECO:0007669"/>
    <property type="project" value="InterPro"/>
</dbReference>